<keyword evidence="4" id="KW-1185">Reference proteome</keyword>
<dbReference type="Proteomes" id="UP000521676">
    <property type="component" value="Unassembled WGS sequence"/>
</dbReference>
<reference evidence="2" key="2">
    <citation type="journal article" date="2024" name="Nature">
        <title>Anoxygenic phototroph of the Chloroflexota uses a type I reaction centre.</title>
        <authorList>
            <person name="Tsuji J.M."/>
            <person name="Shaw N.A."/>
            <person name="Nagashima S."/>
            <person name="Venkiteswaran J.J."/>
            <person name="Schiff S.L."/>
            <person name="Watanabe T."/>
            <person name="Fukui M."/>
            <person name="Hanada S."/>
            <person name="Tank M."/>
            <person name="Neufeld J.D."/>
        </authorList>
    </citation>
    <scope>NUCLEOTIDE SEQUENCE</scope>
    <source>
        <strain evidence="2">L227-S17</strain>
    </source>
</reference>
<gene>
    <name evidence="1" type="ORF">HXX08_11710</name>
    <name evidence="2" type="ORF">OZ401_001685</name>
</gene>
<proteinExistence type="predicted"/>
<reference evidence="1 3" key="1">
    <citation type="submission" date="2020-06" db="EMBL/GenBank/DDBJ databases">
        <title>Anoxygenic phototrophic Chloroflexota member uses a Type I reaction center.</title>
        <authorList>
            <person name="Tsuji J.M."/>
            <person name="Shaw N.A."/>
            <person name="Nagashima S."/>
            <person name="Venkiteswaran J."/>
            <person name="Schiff S.L."/>
            <person name="Hanada S."/>
            <person name="Tank M."/>
            <person name="Neufeld J.D."/>
        </authorList>
    </citation>
    <scope>NUCLEOTIDE SEQUENCE [LARGE SCALE GENOMIC DNA]</scope>
    <source>
        <strain evidence="1">L227-S17</strain>
    </source>
</reference>
<evidence type="ECO:0000313" key="1">
    <source>
        <dbReference type="EMBL" id="NWJ46536.1"/>
    </source>
</evidence>
<dbReference type="RefSeq" id="WP_341467793.1">
    <property type="nucleotide sequence ID" value="NZ_CP128399.1"/>
</dbReference>
<accession>A0A8T7M3F4</accession>
<dbReference type="Proteomes" id="UP001431572">
    <property type="component" value="Chromosome 1"/>
</dbReference>
<sequence>MADGLDFSTIMEIASGVINSLKPQEEGKKSIAFDSRKLALGLGSIGARMIFGQIMSRKQRKAEEMEKALDYLREQAGIKKKRSGPSGLLFFIGGLVLGSGISFLRLSSEERSQLIKGVDHLVNEGIALANEIQGRPYTSDYELKKD</sequence>
<name>A0A8T7M3F4_9CHLR</name>
<organism evidence="1 3">
    <name type="scientific">Candidatus Chlorohelix allophototropha</name>
    <dbReference type="NCBI Taxonomy" id="3003348"/>
    <lineage>
        <taxon>Bacteria</taxon>
        <taxon>Bacillati</taxon>
        <taxon>Chloroflexota</taxon>
        <taxon>Chloroflexia</taxon>
        <taxon>Candidatus Chloroheliales</taxon>
        <taxon>Candidatus Chloroheliaceae</taxon>
        <taxon>Candidatus Chlorohelix</taxon>
    </lineage>
</organism>
<dbReference type="EMBL" id="JACATZ010000001">
    <property type="protein sequence ID" value="NWJ46536.1"/>
    <property type="molecule type" value="Genomic_DNA"/>
</dbReference>
<dbReference type="EMBL" id="CP128399">
    <property type="protein sequence ID" value="WJW65905.1"/>
    <property type="molecule type" value="Genomic_DNA"/>
</dbReference>
<evidence type="ECO:0000313" key="3">
    <source>
        <dbReference type="Proteomes" id="UP000521676"/>
    </source>
</evidence>
<evidence type="ECO:0000313" key="2">
    <source>
        <dbReference type="EMBL" id="WJW65905.1"/>
    </source>
</evidence>
<evidence type="ECO:0000313" key="4">
    <source>
        <dbReference type="Proteomes" id="UP001431572"/>
    </source>
</evidence>
<protein>
    <submittedName>
        <fullName evidence="1">Uncharacterized protein</fullName>
    </submittedName>
</protein>
<dbReference type="AlphaFoldDB" id="A0A8T7M3F4"/>